<protein>
    <submittedName>
        <fullName evidence="4">Aspartate aminotransferase family protein</fullName>
    </submittedName>
</protein>
<keyword evidence="4" id="KW-0808">Transferase</keyword>
<organism evidence="4 5">
    <name type="scientific">Caulobacter segnis</name>
    <dbReference type="NCBI Taxonomy" id="88688"/>
    <lineage>
        <taxon>Bacteria</taxon>
        <taxon>Pseudomonadati</taxon>
        <taxon>Pseudomonadota</taxon>
        <taxon>Alphaproteobacteria</taxon>
        <taxon>Caulobacterales</taxon>
        <taxon>Caulobacteraceae</taxon>
        <taxon>Caulobacter</taxon>
    </lineage>
</organism>
<accession>A0A2W5VQ62</accession>
<sequence length="468" mass="49209">MGPAHEARDDGGGGGEMIAELSRSLETLLAAERARFTAEHPRSAAMAKATAAHWRGGAPMHWMNDWASPSPIFAAQGVGAQITDVDGKLYDDFCLGDTPSMFGHGDPSVAAAVADQIKRGAGFMLPTPSAAIVGKLLAERFGLPLWQAATTASDANRAAIRWARAVTGRPAVLVFDGCYHGMVDDAFVVLKDGQPVMKPGLLGQVHDLTATTWVAPFNDLAALEDALASDQVAAVLAEPVMTNCGMILPEPGFLEALRRLTRDAGTLLIIDETHTISTGPGGYTRAHGLEPDVFVLGKAIAGGVPAAVWGVTTELSARMDEAQARIGPGQSGIGTTLSGNALAMAAMRAMLTEVMTDAAYTRMLAGAERLVTGLRGVIAARKLPWSVVHVGARVELVFADPPPRNAAQMRKVLDHEAVEALHLWLINRGVLIAPFHNMMLVSPVTDDAAIDRLVAAVDGFAAQVGEME</sequence>
<evidence type="ECO:0000313" key="4">
    <source>
        <dbReference type="EMBL" id="PZR37455.1"/>
    </source>
</evidence>
<dbReference type="Proteomes" id="UP000249393">
    <property type="component" value="Unassembled WGS sequence"/>
</dbReference>
<dbReference type="RefSeq" id="WP_304272847.1">
    <property type="nucleotide sequence ID" value="NZ_QFQZ01000001.1"/>
</dbReference>
<evidence type="ECO:0000313" key="5">
    <source>
        <dbReference type="Proteomes" id="UP000249393"/>
    </source>
</evidence>
<dbReference type="Pfam" id="PF00202">
    <property type="entry name" value="Aminotran_3"/>
    <property type="match status" value="1"/>
</dbReference>
<reference evidence="4 5" key="1">
    <citation type="submission" date="2017-08" db="EMBL/GenBank/DDBJ databases">
        <title>Infants hospitalized years apart are colonized by the same room-sourced microbial strains.</title>
        <authorList>
            <person name="Brooks B."/>
            <person name="Olm M.R."/>
            <person name="Firek B.A."/>
            <person name="Baker R."/>
            <person name="Thomas B.C."/>
            <person name="Morowitz M.J."/>
            <person name="Banfield J.F."/>
        </authorList>
    </citation>
    <scope>NUCLEOTIDE SEQUENCE [LARGE SCALE GENOMIC DNA]</scope>
    <source>
        <strain evidence="4">S2_003_000_R2_4</strain>
    </source>
</reference>
<proteinExistence type="inferred from homology"/>
<dbReference type="InterPro" id="IPR015424">
    <property type="entry name" value="PyrdxlP-dep_Trfase"/>
</dbReference>
<dbReference type="AlphaFoldDB" id="A0A2W5VQ62"/>
<evidence type="ECO:0000256" key="1">
    <source>
        <dbReference type="ARBA" id="ARBA00001933"/>
    </source>
</evidence>
<keyword evidence="2 3" id="KW-0663">Pyridoxal phosphate</keyword>
<evidence type="ECO:0000256" key="3">
    <source>
        <dbReference type="RuleBase" id="RU003560"/>
    </source>
</evidence>
<dbReference type="EMBL" id="QFQZ01000001">
    <property type="protein sequence ID" value="PZR37455.1"/>
    <property type="molecule type" value="Genomic_DNA"/>
</dbReference>
<dbReference type="GO" id="GO:0030170">
    <property type="term" value="F:pyridoxal phosphate binding"/>
    <property type="evidence" value="ECO:0007669"/>
    <property type="project" value="InterPro"/>
</dbReference>
<dbReference type="PANTHER" id="PTHR43713">
    <property type="entry name" value="GLUTAMATE-1-SEMIALDEHYDE 2,1-AMINOMUTASE"/>
    <property type="match status" value="1"/>
</dbReference>
<comment type="similarity">
    <text evidence="3">Belongs to the class-III pyridoxal-phosphate-dependent aminotransferase family.</text>
</comment>
<comment type="caution">
    <text evidence="4">The sequence shown here is derived from an EMBL/GenBank/DDBJ whole genome shotgun (WGS) entry which is preliminary data.</text>
</comment>
<gene>
    <name evidence="4" type="ORF">DI526_00745</name>
</gene>
<dbReference type="InterPro" id="IPR005814">
    <property type="entry name" value="Aminotrans_3"/>
</dbReference>
<dbReference type="SUPFAM" id="SSF53383">
    <property type="entry name" value="PLP-dependent transferases"/>
    <property type="match status" value="1"/>
</dbReference>
<dbReference type="InterPro" id="IPR015421">
    <property type="entry name" value="PyrdxlP-dep_Trfase_major"/>
</dbReference>
<dbReference type="InterPro" id="IPR015422">
    <property type="entry name" value="PyrdxlP-dep_Trfase_small"/>
</dbReference>
<name>A0A2W5VQ62_9CAUL</name>
<dbReference type="NCBIfam" id="NF005453">
    <property type="entry name" value="PRK07046.1"/>
    <property type="match status" value="1"/>
</dbReference>
<dbReference type="PANTHER" id="PTHR43713:SF3">
    <property type="entry name" value="GLUTAMATE-1-SEMIALDEHYDE 2,1-AMINOMUTASE 1, CHLOROPLASTIC-RELATED"/>
    <property type="match status" value="1"/>
</dbReference>
<evidence type="ECO:0000256" key="2">
    <source>
        <dbReference type="ARBA" id="ARBA00022898"/>
    </source>
</evidence>
<dbReference type="Gene3D" id="3.90.1150.10">
    <property type="entry name" value="Aspartate Aminotransferase, domain 1"/>
    <property type="match status" value="1"/>
</dbReference>
<comment type="cofactor">
    <cofactor evidence="1">
        <name>pyridoxal 5'-phosphate</name>
        <dbReference type="ChEBI" id="CHEBI:597326"/>
    </cofactor>
</comment>
<dbReference type="Gene3D" id="3.40.640.10">
    <property type="entry name" value="Type I PLP-dependent aspartate aminotransferase-like (Major domain)"/>
    <property type="match status" value="1"/>
</dbReference>
<dbReference type="GO" id="GO:0008483">
    <property type="term" value="F:transaminase activity"/>
    <property type="evidence" value="ECO:0007669"/>
    <property type="project" value="UniProtKB-KW"/>
</dbReference>
<keyword evidence="4" id="KW-0032">Aminotransferase</keyword>